<dbReference type="EMBL" id="SWBO01000010">
    <property type="protein sequence ID" value="TKB98026.1"/>
    <property type="molecule type" value="Genomic_DNA"/>
</dbReference>
<evidence type="ECO:0000256" key="1">
    <source>
        <dbReference type="ARBA" id="ARBA00022649"/>
    </source>
</evidence>
<dbReference type="OrthoDB" id="1098070at2"/>
<comment type="caution">
    <text evidence="2">The sequence shown here is derived from an EMBL/GenBank/DDBJ whole genome shotgun (WGS) entry which is preliminary data.</text>
</comment>
<organism evidence="2 3">
    <name type="scientific">Pedobacter cryotolerans</name>
    <dbReference type="NCBI Taxonomy" id="2571270"/>
    <lineage>
        <taxon>Bacteria</taxon>
        <taxon>Pseudomonadati</taxon>
        <taxon>Bacteroidota</taxon>
        <taxon>Sphingobacteriia</taxon>
        <taxon>Sphingobacteriales</taxon>
        <taxon>Sphingobacteriaceae</taxon>
        <taxon>Pedobacter</taxon>
    </lineage>
</organism>
<dbReference type="Gene3D" id="3.30.2310.20">
    <property type="entry name" value="RelE-like"/>
    <property type="match status" value="1"/>
</dbReference>
<name>A0A4U1BZP7_9SPHI</name>
<proteinExistence type="predicted"/>
<accession>A0A4U1BZP7</accession>
<reference evidence="2 3" key="1">
    <citation type="submission" date="2019-04" db="EMBL/GenBank/DDBJ databases">
        <title>Pedobacter sp. AR-2-6 sp. nov., isolated from Arctic soil.</title>
        <authorList>
            <person name="Dahal R.H."/>
            <person name="Kim D.-U."/>
        </authorList>
    </citation>
    <scope>NUCLEOTIDE SEQUENCE [LARGE SCALE GENOMIC DNA]</scope>
    <source>
        <strain evidence="2 3">AR-2-6</strain>
    </source>
</reference>
<dbReference type="Pfam" id="PF05016">
    <property type="entry name" value="ParE_toxin"/>
    <property type="match status" value="1"/>
</dbReference>
<dbReference type="AlphaFoldDB" id="A0A4U1BZP7"/>
<sequence>MELVFTDKATEMLVSVALFIEEKWNLKEAEKFLLKAYQTFDLLLEHPHIFKASTLDPKIRIGIIAKQCSFFYEIREKEIVILFLWDNRQDPIL</sequence>
<dbReference type="InterPro" id="IPR035093">
    <property type="entry name" value="RelE/ParE_toxin_dom_sf"/>
</dbReference>
<keyword evidence="3" id="KW-1185">Reference proteome</keyword>
<dbReference type="Proteomes" id="UP000310477">
    <property type="component" value="Unassembled WGS sequence"/>
</dbReference>
<dbReference type="InterPro" id="IPR007712">
    <property type="entry name" value="RelE/ParE_toxin"/>
</dbReference>
<protein>
    <submittedName>
        <fullName evidence="2">Type II toxin-antitoxin system RelE/ParE family toxin</fullName>
    </submittedName>
</protein>
<keyword evidence="1" id="KW-1277">Toxin-antitoxin system</keyword>
<dbReference type="RefSeq" id="WP_136877950.1">
    <property type="nucleotide sequence ID" value="NZ_SWBO01000010.1"/>
</dbReference>
<evidence type="ECO:0000313" key="2">
    <source>
        <dbReference type="EMBL" id="TKB98026.1"/>
    </source>
</evidence>
<evidence type="ECO:0000313" key="3">
    <source>
        <dbReference type="Proteomes" id="UP000310477"/>
    </source>
</evidence>
<gene>
    <name evidence="2" type="ORF">FA045_15290</name>
</gene>